<name>A0A4Y8L5J3_9BACT</name>
<evidence type="ECO:0000313" key="1">
    <source>
        <dbReference type="EMBL" id="TFD96340.1"/>
    </source>
</evidence>
<comment type="caution">
    <text evidence="1">The sequence shown here is derived from an EMBL/GenBank/DDBJ whole genome shotgun (WGS) entry which is preliminary data.</text>
</comment>
<evidence type="ECO:0000313" key="2">
    <source>
        <dbReference type="Proteomes" id="UP000297861"/>
    </source>
</evidence>
<keyword evidence="2" id="KW-1185">Reference proteome</keyword>
<organism evidence="1 2">
    <name type="scientific">Dysgonomonas capnocytophagoides</name>
    <dbReference type="NCBI Taxonomy" id="45254"/>
    <lineage>
        <taxon>Bacteria</taxon>
        <taxon>Pseudomonadati</taxon>
        <taxon>Bacteroidota</taxon>
        <taxon>Bacteroidia</taxon>
        <taxon>Bacteroidales</taxon>
        <taxon>Dysgonomonadaceae</taxon>
        <taxon>Dysgonomonas</taxon>
    </lineage>
</organism>
<dbReference type="AlphaFoldDB" id="A0A4Y8L5J3"/>
<accession>A0A4Y8L5J3</accession>
<evidence type="ECO:0008006" key="3">
    <source>
        <dbReference type="Google" id="ProtNLM"/>
    </source>
</evidence>
<dbReference type="RefSeq" id="WP_134436233.1">
    <property type="nucleotide sequence ID" value="NZ_JAWZLG010000107.1"/>
</dbReference>
<protein>
    <recommendedName>
        <fullName evidence="3">DUF3299 domain-containing protein</fullName>
    </recommendedName>
</protein>
<dbReference type="Proteomes" id="UP000297861">
    <property type="component" value="Unassembled WGS sequence"/>
</dbReference>
<dbReference type="EMBL" id="SOML01000005">
    <property type="protein sequence ID" value="TFD96340.1"/>
    <property type="molecule type" value="Genomic_DNA"/>
</dbReference>
<proteinExistence type="predicted"/>
<reference evidence="1 2" key="1">
    <citation type="submission" date="2019-03" db="EMBL/GenBank/DDBJ databases">
        <title>San Antonio Military Medical Center submission to MRSN (WRAIR), pending publication.</title>
        <authorList>
            <person name="Blyth D.M."/>
            <person name="Mccarthy S.L."/>
            <person name="Schall S.E."/>
            <person name="Stam J.A."/>
            <person name="Ong A.C."/>
            <person name="Mcgann P.T."/>
        </authorList>
    </citation>
    <scope>NUCLEOTIDE SEQUENCE [LARGE SCALE GENOMIC DNA]</scope>
    <source>
        <strain evidence="1 2">MRSN571793</strain>
    </source>
</reference>
<sequence length="150" mass="17265">MKIVFFAIILTCSFCSVKAQKPIAWQVLNDVTWKRSYVKALDGYYDVARFGASIEALNNKEISIKGFYVPIDMEGKIFALSKSPSNMCFFCGTGGIETVMEIFVKKGHKELKRVKTDKYIEIKGILRLNRNDPYHLMYMLYDAELVRVIK</sequence>
<dbReference type="OrthoDB" id="1348500at2"/>
<dbReference type="Gene3D" id="2.40.50.870">
    <property type="entry name" value="Protein of unknown function (DUF3299)"/>
    <property type="match status" value="1"/>
</dbReference>
<gene>
    <name evidence="1" type="ORF">E2605_09205</name>
</gene>